<dbReference type="InterPro" id="IPR023214">
    <property type="entry name" value="HAD_sf"/>
</dbReference>
<dbReference type="Proteomes" id="UP000036780">
    <property type="component" value="Unassembled WGS sequence"/>
</dbReference>
<dbReference type="NCBIfam" id="TIGR01460">
    <property type="entry name" value="HAD-SF-IIA"/>
    <property type="match status" value="1"/>
</dbReference>
<dbReference type="EMBL" id="LGTO01000007">
    <property type="protein sequence ID" value="KNE18746.1"/>
    <property type="molecule type" value="Genomic_DNA"/>
</dbReference>
<dbReference type="InterPro" id="IPR006357">
    <property type="entry name" value="HAD-SF_hydro_IIA"/>
</dbReference>
<dbReference type="InterPro" id="IPR006439">
    <property type="entry name" value="HAD-SF_hydro_IA"/>
</dbReference>
<dbReference type="GO" id="GO:0016791">
    <property type="term" value="F:phosphatase activity"/>
    <property type="evidence" value="ECO:0007669"/>
    <property type="project" value="TreeGrafter"/>
</dbReference>
<dbReference type="InterPro" id="IPR036412">
    <property type="entry name" value="HAD-like_sf"/>
</dbReference>
<evidence type="ECO:0000256" key="1">
    <source>
        <dbReference type="ARBA" id="ARBA00022801"/>
    </source>
</evidence>
<dbReference type="GeneID" id="66871695"/>
<dbReference type="InterPro" id="IPR020084">
    <property type="entry name" value="NUDIX_hydrolase_CS"/>
</dbReference>
<name>A0A0L0QJL1_VIRPA</name>
<dbReference type="PROSITE" id="PS00893">
    <property type="entry name" value="NUDIX_BOX"/>
    <property type="match status" value="1"/>
</dbReference>
<dbReference type="GO" id="GO:0005737">
    <property type="term" value="C:cytoplasm"/>
    <property type="evidence" value="ECO:0007669"/>
    <property type="project" value="TreeGrafter"/>
</dbReference>
<dbReference type="AlphaFoldDB" id="A0A0L0QJL1"/>
<dbReference type="InterPro" id="IPR020476">
    <property type="entry name" value="Nudix_hydrolase"/>
</dbReference>
<keyword evidence="1" id="KW-0378">Hydrolase</keyword>
<dbReference type="InterPro" id="IPR015797">
    <property type="entry name" value="NUDIX_hydrolase-like_dom_sf"/>
</dbReference>
<dbReference type="SUPFAM" id="SSF56784">
    <property type="entry name" value="HAD-like"/>
    <property type="match status" value="1"/>
</dbReference>
<evidence type="ECO:0000313" key="3">
    <source>
        <dbReference type="Proteomes" id="UP000036780"/>
    </source>
</evidence>
<proteinExistence type="predicted"/>
<dbReference type="PANTHER" id="PTHR19288:SF46">
    <property type="entry name" value="HALOACID DEHALOGENASE-LIKE HYDROLASE DOMAIN-CONTAINING PROTEIN 2"/>
    <property type="match status" value="1"/>
</dbReference>
<dbReference type="Pfam" id="PF13242">
    <property type="entry name" value="Hydrolase_like"/>
    <property type="match status" value="1"/>
</dbReference>
<sequence>MTIADEFDVFLFDLDGVIYIGSEPLYGAMESLKRLRQAKKRIRFLTNDPCTTKEKTVRKLTSLGIEAREEEVITSSWLTAQYLESENIKSALVLGDENLKWECEQVNIYTEARTDVEAVVIGWNDDLSFYDIQKAAGLIHRGAKFVATNPDRTFPTPNGPLPAVGAIVEAIRVSTDKRPFIVGKPYPYMFKKALEDFDVSLKAVMVGDNPYTDILGAHQAGIPAILVSNQHVKAFPSAKDFRNPDATISNLKGLFDPSIAMKNWASPTFAWPEAIKAGVAGIIFDSDQRVLLMKRADNGLWGVPSGHVEPGETVEEAIIREIREETGVEVKVNRLIGVYSDPELQVFSYPNGKVSQFITNCFECEVIGGNLVRENEETLDVSYFNINDLPDDLLRMHPKWIKDAIIQQNVSYIR</sequence>
<reference evidence="3" key="1">
    <citation type="submission" date="2015-07" db="EMBL/GenBank/DDBJ databases">
        <title>Fjat-10053 dsm26.</title>
        <authorList>
            <person name="Liu B."/>
            <person name="Wang J."/>
            <person name="Zhu Y."/>
            <person name="Liu G."/>
            <person name="Chen Q."/>
            <person name="Chen Z."/>
            <person name="Lan J."/>
            <person name="Che J."/>
            <person name="Ge C."/>
            <person name="Shi H."/>
            <person name="Pan Z."/>
            <person name="Liu X."/>
        </authorList>
    </citation>
    <scope>NUCLEOTIDE SEQUENCE [LARGE SCALE GENOMIC DNA]</scope>
    <source>
        <strain evidence="3">DSM 26</strain>
    </source>
</reference>
<dbReference type="Gene3D" id="3.40.50.1000">
    <property type="entry name" value="HAD superfamily/HAD-like"/>
    <property type="match status" value="2"/>
</dbReference>
<accession>A0A0L0QJL1</accession>
<dbReference type="InterPro" id="IPR000086">
    <property type="entry name" value="NUDIX_hydrolase_dom"/>
</dbReference>
<comment type="caution">
    <text evidence="2">The sequence shown here is derived from an EMBL/GenBank/DDBJ whole genome shotgun (WGS) entry which is preliminary data.</text>
</comment>
<evidence type="ECO:0000313" key="2">
    <source>
        <dbReference type="EMBL" id="KNE18746.1"/>
    </source>
</evidence>
<dbReference type="RefSeq" id="WP_050351225.1">
    <property type="nucleotide sequence ID" value="NZ_BOSN01000002.1"/>
</dbReference>
<dbReference type="NCBIfam" id="TIGR01549">
    <property type="entry name" value="HAD-SF-IA-v1"/>
    <property type="match status" value="1"/>
</dbReference>
<organism evidence="2 3">
    <name type="scientific">Virgibacillus pantothenticus</name>
    <dbReference type="NCBI Taxonomy" id="1473"/>
    <lineage>
        <taxon>Bacteria</taxon>
        <taxon>Bacillati</taxon>
        <taxon>Bacillota</taxon>
        <taxon>Bacilli</taxon>
        <taxon>Bacillales</taxon>
        <taxon>Bacillaceae</taxon>
        <taxon>Virgibacillus</taxon>
    </lineage>
</organism>
<dbReference type="SUPFAM" id="SSF55811">
    <property type="entry name" value="Nudix"/>
    <property type="match status" value="1"/>
</dbReference>
<dbReference type="Pfam" id="PF00293">
    <property type="entry name" value="NUDIX"/>
    <property type="match status" value="1"/>
</dbReference>
<dbReference type="PANTHER" id="PTHR19288">
    <property type="entry name" value="4-NITROPHENYLPHOSPHATASE-RELATED"/>
    <property type="match status" value="1"/>
</dbReference>
<dbReference type="PROSITE" id="PS51462">
    <property type="entry name" value="NUDIX"/>
    <property type="match status" value="1"/>
</dbReference>
<keyword evidence="3" id="KW-1185">Reference proteome</keyword>
<dbReference type="OrthoDB" id="9787476at2"/>
<dbReference type="PATRIC" id="fig|1473.5.peg.266"/>
<dbReference type="Gene3D" id="3.90.79.10">
    <property type="entry name" value="Nucleoside Triphosphate Pyrophosphohydrolase"/>
    <property type="match status" value="1"/>
</dbReference>
<protein>
    <submittedName>
        <fullName evidence="2">Uncharacterized protein</fullName>
    </submittedName>
</protein>
<gene>
    <name evidence="2" type="ORF">AFK71_09035</name>
</gene>
<dbReference type="PRINTS" id="PR00502">
    <property type="entry name" value="NUDIXFAMILY"/>
</dbReference>
<dbReference type="Pfam" id="PF13344">
    <property type="entry name" value="Hydrolase_6"/>
    <property type="match status" value="1"/>
</dbReference>